<evidence type="ECO:0000313" key="2">
    <source>
        <dbReference type="EMBL" id="SFS85804.1"/>
    </source>
</evidence>
<feature type="domain" description="Right handed beta helix" evidence="1">
    <location>
        <begin position="395"/>
        <end position="566"/>
    </location>
</feature>
<dbReference type="SMART" id="SM00710">
    <property type="entry name" value="PbH1"/>
    <property type="match status" value="6"/>
</dbReference>
<organism evidence="2 3">
    <name type="scientific">Zhouia amylolytica</name>
    <dbReference type="NCBI Taxonomy" id="376730"/>
    <lineage>
        <taxon>Bacteria</taxon>
        <taxon>Pseudomonadati</taxon>
        <taxon>Bacteroidota</taxon>
        <taxon>Flavobacteriia</taxon>
        <taxon>Flavobacteriales</taxon>
        <taxon>Flavobacteriaceae</taxon>
        <taxon>Zhouia</taxon>
    </lineage>
</organism>
<dbReference type="Pfam" id="PF13229">
    <property type="entry name" value="Beta_helix"/>
    <property type="match status" value="1"/>
</dbReference>
<dbReference type="PANTHER" id="PTHR36453">
    <property type="entry name" value="SECRETED PROTEIN-RELATED"/>
    <property type="match status" value="1"/>
</dbReference>
<protein>
    <submittedName>
        <fullName evidence="2">Right handed beta helix region</fullName>
    </submittedName>
</protein>
<dbReference type="AlphaFoldDB" id="A0A1I6T9B3"/>
<evidence type="ECO:0000313" key="3">
    <source>
        <dbReference type="Proteomes" id="UP000183209"/>
    </source>
</evidence>
<dbReference type="InterPro" id="IPR039448">
    <property type="entry name" value="Beta_helix"/>
</dbReference>
<dbReference type="Proteomes" id="UP000183209">
    <property type="component" value="Unassembled WGS sequence"/>
</dbReference>
<proteinExistence type="predicted"/>
<dbReference type="Gene3D" id="2.160.20.10">
    <property type="entry name" value="Single-stranded right-handed beta-helix, Pectin lyase-like"/>
    <property type="match status" value="2"/>
</dbReference>
<dbReference type="OrthoDB" id="9763537at2"/>
<dbReference type="SUPFAM" id="SSF51126">
    <property type="entry name" value="Pectin lyase-like"/>
    <property type="match status" value="1"/>
</dbReference>
<dbReference type="RefSeq" id="WP_074978489.1">
    <property type="nucleotide sequence ID" value="NZ_FPAG01000005.1"/>
</dbReference>
<name>A0A1I6T9B3_9FLAO</name>
<sequence length="694" mass="78553">MRKLHSIFTSVLTALIFCYTTTAQHKIFVANGGDDSNKGTISKPLKTLDRAFQQVLEFREKGYAEVIEIFIREGRYNFHQAIKLDSNYSNIRISAYKNEAVSFFGGVSIPVNAIKSVKLDGVPDTVLAINLKAYGLDDYGNIRSVGFARPYGASWAELFVNKKPFHLSRWPNKGMIPIEEVLDKGSVPRNDDFSNLGGKFRYDSLRVDAWKYESDPWIAGYFMWGYADDMVSVKEINDTERTITTKIPTLYGFGDQKPWRKWYGVNILRELDANGEYYIDRSRGMLYFRSKEDVKQVEISVLEDPFFQIEGVKNVAVKGITFECSRGLGIAMDATENVTIENCVFKNLGSLGITVGQGITPFKKYRHEGTGTATSGLVGSLQQHLYVNTTFNRLAGTNNMIRGCVFYQLGAGGVSLGGGDRLSLAPGNNIVENCEFYDLNRIEKSYRPAVHLTGVGNKVRHCEMYDLPSMAILMHGNNHLIEYNYIHDVCLEVEDQGAVYYGRDPSERGSVIRYNYFKDIPDHYNTCAVYHDDGACGLKVQSNVFYKAGKWNVLIGGGSDNAYINNLFVDTKFGIHIDNRLENWSKGLLDEEGLYYKRLMAVHYDQPPYSEAYPELSRYFEDKPSIPKRNILKDNSFVNMEESILDGNKEWLDMDASNELMNQESVPIDTFEQEVFKLAKLKGIAIDSIGLYKN</sequence>
<reference evidence="2 3" key="1">
    <citation type="submission" date="2016-10" db="EMBL/GenBank/DDBJ databases">
        <authorList>
            <person name="de Groot N.N."/>
        </authorList>
    </citation>
    <scope>NUCLEOTIDE SEQUENCE [LARGE SCALE GENOMIC DNA]</scope>
    <source>
        <strain evidence="2 3">CGMCC 1.6114</strain>
    </source>
</reference>
<dbReference type="InterPro" id="IPR012334">
    <property type="entry name" value="Pectin_lyas_fold"/>
</dbReference>
<dbReference type="InterPro" id="IPR006626">
    <property type="entry name" value="PbH1"/>
</dbReference>
<dbReference type="InterPro" id="IPR011050">
    <property type="entry name" value="Pectin_lyase_fold/virulence"/>
</dbReference>
<dbReference type="EMBL" id="FPAG01000005">
    <property type="protein sequence ID" value="SFS85804.1"/>
    <property type="molecule type" value="Genomic_DNA"/>
</dbReference>
<evidence type="ECO:0000259" key="1">
    <source>
        <dbReference type="Pfam" id="PF13229"/>
    </source>
</evidence>
<dbReference type="PANTHER" id="PTHR36453:SF1">
    <property type="entry name" value="RIGHT HANDED BETA HELIX DOMAIN-CONTAINING PROTEIN"/>
    <property type="match status" value="1"/>
</dbReference>
<gene>
    <name evidence="2" type="ORF">SAMN04487906_1925</name>
</gene>
<accession>A0A1I6T9B3</accession>